<keyword evidence="1" id="KW-0521">NADP</keyword>
<feature type="non-terminal residue" evidence="3">
    <location>
        <position position="57"/>
    </location>
</feature>
<protein>
    <recommendedName>
        <fullName evidence="5">3-beta hydroxysteroid dehydrogenase/isomerase domain-containing protein</fullName>
    </recommendedName>
</protein>
<dbReference type="STRING" id="22663.A0A2I0HEE8"/>
<evidence type="ECO:0000313" key="4">
    <source>
        <dbReference type="Proteomes" id="UP000233551"/>
    </source>
</evidence>
<accession>A0A2I0HEE8</accession>
<name>A0A2I0HEE8_PUNGR</name>
<sequence length="57" mass="6323">DETETKHLQALDGAETRLRLFQIDLLDYDSLVAAIRGCSGVFHLASPCIVDQVHDPE</sequence>
<evidence type="ECO:0000256" key="1">
    <source>
        <dbReference type="ARBA" id="ARBA00022857"/>
    </source>
</evidence>
<comment type="caution">
    <text evidence="3">The sequence shown here is derived from an EMBL/GenBank/DDBJ whole genome shotgun (WGS) entry which is preliminary data.</text>
</comment>
<organism evidence="3 4">
    <name type="scientific">Punica granatum</name>
    <name type="common">Pomegranate</name>
    <dbReference type="NCBI Taxonomy" id="22663"/>
    <lineage>
        <taxon>Eukaryota</taxon>
        <taxon>Viridiplantae</taxon>
        <taxon>Streptophyta</taxon>
        <taxon>Embryophyta</taxon>
        <taxon>Tracheophyta</taxon>
        <taxon>Spermatophyta</taxon>
        <taxon>Magnoliopsida</taxon>
        <taxon>eudicotyledons</taxon>
        <taxon>Gunneridae</taxon>
        <taxon>Pentapetalae</taxon>
        <taxon>rosids</taxon>
        <taxon>malvids</taxon>
        <taxon>Myrtales</taxon>
        <taxon>Lythraceae</taxon>
        <taxon>Punica</taxon>
    </lineage>
</organism>
<keyword evidence="2" id="KW-0560">Oxidoreductase</keyword>
<dbReference type="Proteomes" id="UP000233551">
    <property type="component" value="Unassembled WGS sequence"/>
</dbReference>
<dbReference type="SUPFAM" id="SSF51735">
    <property type="entry name" value="NAD(P)-binding Rossmann-fold domains"/>
    <property type="match status" value="1"/>
</dbReference>
<proteinExistence type="predicted"/>
<dbReference type="PANTHER" id="PTHR10366">
    <property type="entry name" value="NAD DEPENDENT EPIMERASE/DEHYDRATASE"/>
    <property type="match status" value="1"/>
</dbReference>
<dbReference type="PANTHER" id="PTHR10366:SF369">
    <property type="entry name" value="CINNAMOYL-COA REDUCTASE-LIKE PROTEIN"/>
    <property type="match status" value="1"/>
</dbReference>
<evidence type="ECO:0000256" key="2">
    <source>
        <dbReference type="ARBA" id="ARBA00023002"/>
    </source>
</evidence>
<evidence type="ECO:0008006" key="5">
    <source>
        <dbReference type="Google" id="ProtNLM"/>
    </source>
</evidence>
<feature type="non-terminal residue" evidence="3">
    <location>
        <position position="1"/>
    </location>
</feature>
<keyword evidence="4" id="KW-1185">Reference proteome</keyword>
<evidence type="ECO:0000313" key="3">
    <source>
        <dbReference type="EMBL" id="PKI11371.1"/>
    </source>
</evidence>
<reference evidence="3 4" key="1">
    <citation type="submission" date="2017-11" db="EMBL/GenBank/DDBJ databases">
        <title>De-novo sequencing of pomegranate (Punica granatum L.) genome.</title>
        <authorList>
            <person name="Akparov Z."/>
            <person name="Amiraslanov A."/>
            <person name="Hajiyeva S."/>
            <person name="Abbasov M."/>
            <person name="Kaur K."/>
            <person name="Hamwieh A."/>
            <person name="Solovyev V."/>
            <person name="Salamov A."/>
            <person name="Braich B."/>
            <person name="Kosarev P."/>
            <person name="Mahmoud A."/>
            <person name="Hajiyev E."/>
            <person name="Babayeva S."/>
            <person name="Izzatullayeva V."/>
            <person name="Mammadov A."/>
            <person name="Mammadov A."/>
            <person name="Sharifova S."/>
            <person name="Ojaghi J."/>
            <person name="Eynullazada K."/>
            <person name="Bayramov B."/>
            <person name="Abdulazimova A."/>
            <person name="Shahmuradov I."/>
        </authorList>
    </citation>
    <scope>NUCLEOTIDE SEQUENCE [LARGE SCALE GENOMIC DNA]</scope>
    <source>
        <strain evidence="4">cv. AG2017</strain>
        <tissue evidence="3">Leaf</tissue>
    </source>
</reference>
<dbReference type="InterPro" id="IPR050425">
    <property type="entry name" value="NAD(P)_dehydrat-like"/>
</dbReference>
<dbReference type="Gene3D" id="3.40.50.720">
    <property type="entry name" value="NAD(P)-binding Rossmann-like Domain"/>
    <property type="match status" value="1"/>
</dbReference>
<gene>
    <name evidence="3" type="ORF">CRG98_049545</name>
</gene>
<dbReference type="GO" id="GO:0016616">
    <property type="term" value="F:oxidoreductase activity, acting on the CH-OH group of donors, NAD or NADP as acceptor"/>
    <property type="evidence" value="ECO:0007669"/>
    <property type="project" value="TreeGrafter"/>
</dbReference>
<dbReference type="InterPro" id="IPR036291">
    <property type="entry name" value="NAD(P)-bd_dom_sf"/>
</dbReference>
<dbReference type="AlphaFoldDB" id="A0A2I0HEE8"/>
<dbReference type="EMBL" id="PGOL01040840">
    <property type="protein sequence ID" value="PKI11371.1"/>
    <property type="molecule type" value="Genomic_DNA"/>
</dbReference>